<protein>
    <recommendedName>
        <fullName evidence="4">CPR type cuticle protein</fullName>
    </recommendedName>
</protein>
<evidence type="ECO:0000256" key="1">
    <source>
        <dbReference type="SAM" id="SignalP"/>
    </source>
</evidence>
<feature type="chain" id="PRO_5035211158" description="CPR type cuticle protein" evidence="1">
    <location>
        <begin position="18"/>
        <end position="368"/>
    </location>
</feature>
<keyword evidence="1" id="KW-0732">Signal</keyword>
<dbReference type="Proteomes" id="UP000494040">
    <property type="component" value="Unassembled WGS sequence"/>
</dbReference>
<evidence type="ECO:0000313" key="3">
    <source>
        <dbReference type="Proteomes" id="UP000494040"/>
    </source>
</evidence>
<feature type="signal peptide" evidence="1">
    <location>
        <begin position="1"/>
        <end position="17"/>
    </location>
</feature>
<name>A0A8I6S3K8_CIMLE</name>
<gene>
    <name evidence="2" type="primary">106669969</name>
</gene>
<dbReference type="EnsemblMetazoa" id="XM_014399899.2">
    <property type="protein sequence ID" value="XP_014255385.1"/>
    <property type="gene ID" value="LOC106669969"/>
</dbReference>
<keyword evidence="3" id="KW-1185">Reference proteome</keyword>
<dbReference type="AlphaFoldDB" id="A0A8I6S3K8"/>
<dbReference type="OMA" id="WAGHGGH"/>
<reference evidence="2" key="1">
    <citation type="submission" date="2022-01" db="UniProtKB">
        <authorList>
            <consortium name="EnsemblMetazoa"/>
        </authorList>
    </citation>
    <scope>IDENTIFICATION</scope>
</reference>
<sequence length="368" mass="37666">MKPLVVVLLGFVAYAAAGSWGHHGPVDTPEVAAAKAAHFAAVAKASGHGGAWNGAGAWNGGYAGYNGGYHGGYNGAYNGGHDDGQWHDDTHLYDYAHGHGWNSGDDGQWRDDTHQWNNGGWNQWNGNRGEDGDDGQWHDDTHLYADHGQYNGGAWAGHGGAWAGHGGAWAGHGGAWAGYGAGYGNGYGGAWAGHGGHLVNGETPEVAAARAAHLAAHAAAAHRHRRSLVAVNPHSLPVPADTLHVALAKQAQLVQQHTEGTRNVLGGGVPLHLPADTPEVALGKQAHAVAHARQNALTHSHAYANGLHGVAAVAPVAAVSHVAAVAPVVSVASVAPVAAVHSVPAVVSTHTSVLHSAPLVAYGHHGHW</sequence>
<organism evidence="2 3">
    <name type="scientific">Cimex lectularius</name>
    <name type="common">Bed bug</name>
    <name type="synonym">Acanthia lectularia</name>
    <dbReference type="NCBI Taxonomy" id="79782"/>
    <lineage>
        <taxon>Eukaryota</taxon>
        <taxon>Metazoa</taxon>
        <taxon>Ecdysozoa</taxon>
        <taxon>Arthropoda</taxon>
        <taxon>Hexapoda</taxon>
        <taxon>Insecta</taxon>
        <taxon>Pterygota</taxon>
        <taxon>Neoptera</taxon>
        <taxon>Paraneoptera</taxon>
        <taxon>Hemiptera</taxon>
        <taxon>Heteroptera</taxon>
        <taxon>Panheteroptera</taxon>
        <taxon>Cimicomorpha</taxon>
        <taxon>Cimicidae</taxon>
        <taxon>Cimex</taxon>
    </lineage>
</organism>
<evidence type="ECO:0000313" key="2">
    <source>
        <dbReference type="EnsemblMetazoa" id="XP_014255385.1"/>
    </source>
</evidence>
<proteinExistence type="predicted"/>
<evidence type="ECO:0008006" key="4">
    <source>
        <dbReference type="Google" id="ProtNLM"/>
    </source>
</evidence>
<dbReference type="KEGG" id="clec:106669969"/>
<accession>A0A8I6S3K8</accession>